<dbReference type="Pfam" id="PF12804">
    <property type="entry name" value="NTP_transf_3"/>
    <property type="match status" value="1"/>
</dbReference>
<feature type="domain" description="MobA-like NTP transferase" evidence="2">
    <location>
        <begin position="3"/>
        <end position="125"/>
    </location>
</feature>
<sequence length="197" mass="22244">MLALIMAGGLGTRMNLGEKPLVKVADRPMISYVISAFENAGYDVLVVVTRKVPMTKNWCRANSIDFYQSDGAGYVDDMVSCIKEIEETNPFFSCVSDIPGITPEIIHEVYAEYKKQDIQACSVWVPRDLFDENNCKCSYHETINGSISCPVGLNILNGAEIENEQKEFKILLNRPELTFNINTQDELKRAEIFFNKN</sequence>
<protein>
    <submittedName>
        <fullName evidence="3">NTP transferase domain-containing protein</fullName>
    </submittedName>
</protein>
<dbReference type="GeneID" id="79949805"/>
<keyword evidence="4" id="KW-1185">Reference proteome</keyword>
<dbReference type="SUPFAM" id="SSF53448">
    <property type="entry name" value="Nucleotide-diphospho-sugar transferases"/>
    <property type="match status" value="1"/>
</dbReference>
<organism evidence="3 4">
    <name type="scientific">Methanomicrobium antiquum</name>
    <dbReference type="NCBI Taxonomy" id="487686"/>
    <lineage>
        <taxon>Archaea</taxon>
        <taxon>Methanobacteriati</taxon>
        <taxon>Methanobacteriota</taxon>
        <taxon>Stenosarchaea group</taxon>
        <taxon>Methanomicrobia</taxon>
        <taxon>Methanomicrobiales</taxon>
        <taxon>Methanomicrobiaceae</taxon>
        <taxon>Methanomicrobium</taxon>
    </lineage>
</organism>
<reference evidence="3" key="1">
    <citation type="submission" date="2022-01" db="EMBL/GenBank/DDBJ databases">
        <title>Complete genome of Methanomicrobium antiquum DSM 21220.</title>
        <authorList>
            <person name="Chen S.-C."/>
            <person name="You Y.-T."/>
            <person name="Zhou Y.-Z."/>
            <person name="Lai M.-C."/>
        </authorList>
    </citation>
    <scope>NUCLEOTIDE SEQUENCE</scope>
    <source>
        <strain evidence="3">DSM 21220</strain>
    </source>
</reference>
<evidence type="ECO:0000313" key="3">
    <source>
        <dbReference type="EMBL" id="WFN37813.1"/>
    </source>
</evidence>
<dbReference type="Proteomes" id="UP001218895">
    <property type="component" value="Chromosome"/>
</dbReference>
<evidence type="ECO:0000259" key="2">
    <source>
        <dbReference type="Pfam" id="PF12804"/>
    </source>
</evidence>
<evidence type="ECO:0000256" key="1">
    <source>
        <dbReference type="ARBA" id="ARBA00022679"/>
    </source>
</evidence>
<dbReference type="PANTHER" id="PTHR19136:SF86">
    <property type="entry name" value="ADENOSYLCOBINAMIDE-PHOSPHATE GUANYLYLTRANSFERASE"/>
    <property type="match status" value="1"/>
</dbReference>
<dbReference type="KEGG" id="manq:L1994_05365"/>
<dbReference type="PANTHER" id="PTHR19136">
    <property type="entry name" value="MOLYBDENUM COFACTOR GUANYLYLTRANSFERASE"/>
    <property type="match status" value="1"/>
</dbReference>
<dbReference type="RefSeq" id="WP_278100653.1">
    <property type="nucleotide sequence ID" value="NZ_CP091092.1"/>
</dbReference>
<keyword evidence="1 3" id="KW-0808">Transferase</keyword>
<dbReference type="GO" id="GO:0016779">
    <property type="term" value="F:nucleotidyltransferase activity"/>
    <property type="evidence" value="ECO:0007669"/>
    <property type="project" value="UniProtKB-ARBA"/>
</dbReference>
<evidence type="ECO:0000313" key="4">
    <source>
        <dbReference type="Proteomes" id="UP001218895"/>
    </source>
</evidence>
<dbReference type="InterPro" id="IPR025877">
    <property type="entry name" value="MobA-like_NTP_Trfase"/>
</dbReference>
<proteinExistence type="predicted"/>
<dbReference type="Gene3D" id="3.90.550.10">
    <property type="entry name" value="Spore Coat Polysaccharide Biosynthesis Protein SpsA, Chain A"/>
    <property type="match status" value="1"/>
</dbReference>
<accession>A0AAF0JUH0</accession>
<dbReference type="InterPro" id="IPR029044">
    <property type="entry name" value="Nucleotide-diphossugar_trans"/>
</dbReference>
<dbReference type="EMBL" id="CP091092">
    <property type="protein sequence ID" value="WFN37813.1"/>
    <property type="molecule type" value="Genomic_DNA"/>
</dbReference>
<gene>
    <name evidence="3" type="ORF">L1994_05365</name>
</gene>
<dbReference type="AlphaFoldDB" id="A0AAF0JUH0"/>
<name>A0AAF0JUH0_9EURY</name>